<keyword evidence="2" id="KW-1185">Reference proteome</keyword>
<dbReference type="EMBL" id="BLLH01000002">
    <property type="protein sequence ID" value="GFH40306.1"/>
    <property type="molecule type" value="Genomic_DNA"/>
</dbReference>
<proteinExistence type="predicted"/>
<evidence type="ECO:0000313" key="2">
    <source>
        <dbReference type="Proteomes" id="UP000475928"/>
    </source>
</evidence>
<gene>
    <name evidence="1" type="ORF">Hs20B_07040</name>
</gene>
<dbReference type="AlphaFoldDB" id="A0A6A0B5Q9"/>
<dbReference type="Proteomes" id="UP000475928">
    <property type="component" value="Unassembled WGS sequence"/>
</dbReference>
<sequence length="50" mass="5538">MQMTVRLSEPTESFGFIAFEGLTPKPLTRQPVKKDAPIQVTATIDFISVT</sequence>
<accession>A0A6A0B5Q9</accession>
<name>A0A6A0B5Q9_9LACT</name>
<evidence type="ECO:0000313" key="1">
    <source>
        <dbReference type="EMBL" id="GFH40306.1"/>
    </source>
</evidence>
<comment type="caution">
    <text evidence="1">The sequence shown here is derived from an EMBL/GenBank/DDBJ whole genome shotgun (WGS) entry which is preliminary data.</text>
</comment>
<organism evidence="1 2">
    <name type="scientific">Pseudolactococcus insecticola</name>
    <dbReference type="NCBI Taxonomy" id="2709158"/>
    <lineage>
        <taxon>Bacteria</taxon>
        <taxon>Bacillati</taxon>
        <taxon>Bacillota</taxon>
        <taxon>Bacilli</taxon>
        <taxon>Lactobacillales</taxon>
        <taxon>Streptococcaceae</taxon>
        <taxon>Pseudolactococcus</taxon>
    </lineage>
</organism>
<reference evidence="1 2" key="1">
    <citation type="submission" date="2020-02" db="EMBL/GenBank/DDBJ databases">
        <title>Draft genome sequence of Lactococcus sp. Hs20B0-1.</title>
        <authorList>
            <person name="Noda S."/>
            <person name="Yuki M."/>
            <person name="Ohkuma M."/>
        </authorList>
    </citation>
    <scope>NUCLEOTIDE SEQUENCE [LARGE SCALE GENOMIC DNA]</scope>
    <source>
        <strain evidence="1 2">Hs20B0-1</strain>
    </source>
</reference>
<protein>
    <submittedName>
        <fullName evidence="1">Uncharacterized protein</fullName>
    </submittedName>
</protein>